<keyword evidence="2" id="KW-1185">Reference proteome</keyword>
<sequence>MWINGAHQWVLAEEAGPPDPRTTEWTTTAALEAAPNDRQELDSHVQAVMAELEAYSAHQAQTPGGASWLHVQHVPVRRLAGQPVRKLLALSAWEPFARNPGCIIPTPREALLGTRGYGLVGPGWRKVEVEVEKTRTPPSPTP</sequence>
<evidence type="ECO:0000313" key="1">
    <source>
        <dbReference type="EMBL" id="MBO0657100.1"/>
    </source>
</evidence>
<organism evidence="1 2">
    <name type="scientific">Streptomyces triculaminicus</name>
    <dbReference type="NCBI Taxonomy" id="2816232"/>
    <lineage>
        <taxon>Bacteria</taxon>
        <taxon>Bacillati</taxon>
        <taxon>Actinomycetota</taxon>
        <taxon>Actinomycetes</taxon>
        <taxon>Kitasatosporales</taxon>
        <taxon>Streptomycetaceae</taxon>
        <taxon>Streptomyces</taxon>
    </lineage>
</organism>
<reference evidence="1" key="1">
    <citation type="submission" date="2021-03" db="EMBL/GenBank/DDBJ databases">
        <title>Streptomyces strains.</title>
        <authorList>
            <person name="Lund M.B."/>
            <person name="Toerring T."/>
        </authorList>
    </citation>
    <scope>NUCLEOTIDE SEQUENCE</scope>
    <source>
        <strain evidence="1">JCM 4242</strain>
    </source>
</reference>
<protein>
    <submittedName>
        <fullName evidence="1">Uncharacterized protein</fullName>
    </submittedName>
</protein>
<name>A0A939FW13_9ACTN</name>
<dbReference type="AlphaFoldDB" id="A0A939FW13"/>
<dbReference type="EMBL" id="JAFMOF010000006">
    <property type="protein sequence ID" value="MBO0657100.1"/>
    <property type="molecule type" value="Genomic_DNA"/>
</dbReference>
<proteinExistence type="predicted"/>
<comment type="caution">
    <text evidence="1">The sequence shown here is derived from an EMBL/GenBank/DDBJ whole genome shotgun (WGS) entry which is preliminary data.</text>
</comment>
<gene>
    <name evidence="1" type="ORF">J1792_31540</name>
</gene>
<evidence type="ECO:0000313" key="2">
    <source>
        <dbReference type="Proteomes" id="UP000664781"/>
    </source>
</evidence>
<dbReference type="Proteomes" id="UP000664781">
    <property type="component" value="Unassembled WGS sequence"/>
</dbReference>
<dbReference type="RefSeq" id="WP_086569610.1">
    <property type="nucleotide sequence ID" value="NZ_JAFMOF010000006.1"/>
</dbReference>
<accession>A0A939FW13</accession>